<dbReference type="Proteomes" id="UP001319827">
    <property type="component" value="Chromosome"/>
</dbReference>
<dbReference type="Gene3D" id="3.30.70.2700">
    <property type="match status" value="1"/>
</dbReference>
<dbReference type="InterPro" id="IPR036188">
    <property type="entry name" value="FAD/NAD-bd_sf"/>
</dbReference>
<reference evidence="2 3" key="1">
    <citation type="journal article" date="2016" name="C (Basel)">
        <title>Selective Growth of and Electricity Production by Marine Exoelectrogenic Bacteria in Self-Aggregated Hydrogel of Microbially Reduced Graphene Oxide.</title>
        <authorList>
            <person name="Yoshida N."/>
            <person name="Goto Y."/>
            <person name="Miyata Y."/>
        </authorList>
    </citation>
    <scope>NUCLEOTIDE SEQUENCE [LARGE SCALE GENOMIC DNA]</scope>
    <source>
        <strain evidence="2 3">NIT-T3</strain>
    </source>
</reference>
<dbReference type="RefSeq" id="WP_221248966.1">
    <property type="nucleotide sequence ID" value="NZ_AP024355.1"/>
</dbReference>
<sequence length="528" mass="57126">MGLRLREVTLTLEEPESLLAQKVARELGLQVADLGELRVVRRGIDARKKPNVLRVFTLEFTHADEAGVLRRNQANRRLEAALPSAPPGIVPVGRSHRCVVVGMGPAGLFAALHLARCGAAVTLVERGRPVEERVRDVRRFWNGEGLDPKSNVQFGEGGAGTFSDGKLTTRVNNPWIRLVLQTLVECGAPAEILTQAKPHVGTDRLRLVLINLRKTLLAAGVDIRFETCLTGIATSGGRVSAAVFDEKDETGCDSLVLAPGHSARDTYRMLQRSGVRLEAKPFAVGLRVEHPVELINRIQYGFERHPSLPAADYALTWNDPESGRGVYSFCMCPGGEVVISSSEPGGMVVNGMSPRRRDGAWSNSALVVGVRREDFPGDDPLAGVRFQRHWEEAAFREGGGDYHAPGQNLLAFLGKGRGPLFSTCRPGVREADLTRVLPDFVSRGLRRALPHYERRMRGFVSAEACLVGVETRTSAPLRIVRGADGQSLSHPGLFPAGEGAGYAGGIMSAALDGLRAAEQIVNQVRIGS</sequence>
<dbReference type="PIRSF" id="PIRSF038984">
    <property type="entry name" value="FAD_binding_protein"/>
    <property type="match status" value="1"/>
</dbReference>
<gene>
    <name evidence="2" type="ORF">DESUT3_26170</name>
</gene>
<dbReference type="EMBL" id="AP024355">
    <property type="protein sequence ID" value="BCR05548.1"/>
    <property type="molecule type" value="Genomic_DNA"/>
</dbReference>
<dbReference type="PANTHER" id="PTHR42842">
    <property type="entry name" value="FAD/NAD(P)-BINDING OXIDOREDUCTASE"/>
    <property type="match status" value="1"/>
</dbReference>
<reference evidence="2 3" key="2">
    <citation type="journal article" date="2021" name="Int. J. Syst. Evol. Microbiol.">
        <title>Isolation and Polyphasic Characterization of Desulfuromonas versatilis sp. Nov., an Electrogenic Bacteria Capable of Versatile Metabolism Isolated from a Graphene Oxide-Reducing Enrichment Culture.</title>
        <authorList>
            <person name="Xie L."/>
            <person name="Yoshida N."/>
            <person name="Ishii S."/>
            <person name="Meng L."/>
        </authorList>
    </citation>
    <scope>NUCLEOTIDE SEQUENCE [LARGE SCALE GENOMIC DNA]</scope>
    <source>
        <strain evidence="2 3">NIT-T3</strain>
    </source>
</reference>
<evidence type="ECO:0000313" key="2">
    <source>
        <dbReference type="EMBL" id="BCR05548.1"/>
    </source>
</evidence>
<dbReference type="Gene3D" id="3.50.50.60">
    <property type="entry name" value="FAD/NAD(P)-binding domain"/>
    <property type="match status" value="2"/>
</dbReference>
<dbReference type="PANTHER" id="PTHR42842:SF3">
    <property type="entry name" value="FAD_NAD(P)-BINDING OXIDOREDUCTASE FAMILY PROTEIN"/>
    <property type="match status" value="1"/>
</dbReference>
<name>A0ABM8HTA3_9BACT</name>
<dbReference type="InterPro" id="IPR049516">
    <property type="entry name" value="FAD-depend_C"/>
</dbReference>
<evidence type="ECO:0000259" key="1">
    <source>
        <dbReference type="Pfam" id="PF21688"/>
    </source>
</evidence>
<organism evidence="2 3">
    <name type="scientific">Desulfuromonas versatilis</name>
    <dbReference type="NCBI Taxonomy" id="2802975"/>
    <lineage>
        <taxon>Bacteria</taxon>
        <taxon>Pseudomonadati</taxon>
        <taxon>Thermodesulfobacteriota</taxon>
        <taxon>Desulfuromonadia</taxon>
        <taxon>Desulfuromonadales</taxon>
        <taxon>Desulfuromonadaceae</taxon>
        <taxon>Desulfuromonas</taxon>
    </lineage>
</organism>
<keyword evidence="3" id="KW-1185">Reference proteome</keyword>
<proteinExistence type="predicted"/>
<dbReference type="PRINTS" id="PR00419">
    <property type="entry name" value="ADXRDTASE"/>
</dbReference>
<dbReference type="Pfam" id="PF21688">
    <property type="entry name" value="FAD-depend_C"/>
    <property type="match status" value="1"/>
</dbReference>
<dbReference type="SUPFAM" id="SSF51905">
    <property type="entry name" value="FAD/NAD(P)-binding domain"/>
    <property type="match status" value="1"/>
</dbReference>
<evidence type="ECO:0000313" key="3">
    <source>
        <dbReference type="Proteomes" id="UP001319827"/>
    </source>
</evidence>
<feature type="domain" description="FAD-dependent protein C-terminal" evidence="1">
    <location>
        <begin position="281"/>
        <end position="473"/>
    </location>
</feature>
<accession>A0ABM8HTA3</accession>
<dbReference type="InterPro" id="IPR028348">
    <property type="entry name" value="FAD-binding_protein"/>
</dbReference>
<protein>
    <recommendedName>
        <fullName evidence="1">FAD-dependent protein C-terminal domain-containing protein</fullName>
    </recommendedName>
</protein>